<evidence type="ECO:0000313" key="3">
    <source>
        <dbReference type="EMBL" id="CDJ63190.1"/>
    </source>
</evidence>
<accession>U6MNF2</accession>
<dbReference type="RefSeq" id="XP_013440552.1">
    <property type="nucleotide sequence ID" value="XM_013585098.1"/>
</dbReference>
<feature type="compositionally biased region" description="Low complexity" evidence="1">
    <location>
        <begin position="38"/>
        <end position="55"/>
    </location>
</feature>
<feature type="domain" description="ABC transporter" evidence="2">
    <location>
        <begin position="13"/>
        <end position="259"/>
    </location>
</feature>
<dbReference type="GO" id="GO:0005524">
    <property type="term" value="F:ATP binding"/>
    <property type="evidence" value="ECO:0007669"/>
    <property type="project" value="InterPro"/>
</dbReference>
<reference evidence="3" key="2">
    <citation type="submission" date="2013-10" db="EMBL/GenBank/DDBJ databases">
        <authorList>
            <person name="Aslett M."/>
        </authorList>
    </citation>
    <scope>NUCLEOTIDE SEQUENCE [LARGE SCALE GENOMIC DNA]</scope>
    <source>
        <strain evidence="3">Houghton</strain>
    </source>
</reference>
<evidence type="ECO:0000313" key="4">
    <source>
        <dbReference type="Proteomes" id="UP000030754"/>
    </source>
</evidence>
<name>U6MNF2_9EIME</name>
<dbReference type="Proteomes" id="UP000030754">
    <property type="component" value="Unassembled WGS sequence"/>
</dbReference>
<evidence type="ECO:0000256" key="1">
    <source>
        <dbReference type="SAM" id="MobiDB-lite"/>
    </source>
</evidence>
<protein>
    <recommendedName>
        <fullName evidence="2">ABC transporter domain-containing protein</fullName>
    </recommendedName>
</protein>
<dbReference type="InterPro" id="IPR017871">
    <property type="entry name" value="ABC_transporter-like_CS"/>
</dbReference>
<dbReference type="PANTHER" id="PTHR43394">
    <property type="entry name" value="ATP-DEPENDENT PERMEASE MDL1, MITOCHONDRIAL"/>
    <property type="match status" value="1"/>
</dbReference>
<sequence length="262" mass="29180">MDLPSIRRSVSYVEQEPLLFRRSIADNIAYGLRPLQQSSDDWMRCSSSSRLQQQQKRGKSDPETQATKQQQQECQQQQQEGQQQQREGQQQQQQECQQRQQQETDLYEAELSRTLRHPEAAAWPAGLLQQVVAAAAAANALPFIKQLADGVFTVCGEGGVRLSGGQKQRIAVARALLRKPRLLILDEASSCLDADSEAALASTLRRLKGQTTVITIAHKPSSLKEADRVVVIEDGQVAAEGPRSEMLGNKSSRHRQLLQDEL</sequence>
<gene>
    <name evidence="3" type="ORF">ENH_00036890</name>
</gene>
<dbReference type="PANTHER" id="PTHR43394:SF1">
    <property type="entry name" value="ATP-BINDING CASSETTE SUB-FAMILY B MEMBER 10, MITOCHONDRIAL"/>
    <property type="match status" value="1"/>
</dbReference>
<dbReference type="AlphaFoldDB" id="U6MNF2"/>
<dbReference type="GO" id="GO:0016887">
    <property type="term" value="F:ATP hydrolysis activity"/>
    <property type="evidence" value="ECO:0007669"/>
    <property type="project" value="InterPro"/>
</dbReference>
<dbReference type="InterPro" id="IPR039421">
    <property type="entry name" value="Type_1_exporter"/>
</dbReference>
<dbReference type="PROSITE" id="PS00211">
    <property type="entry name" value="ABC_TRANSPORTER_1"/>
    <property type="match status" value="1"/>
</dbReference>
<feature type="region of interest" description="Disordered" evidence="1">
    <location>
        <begin position="243"/>
        <end position="262"/>
    </location>
</feature>
<organism evidence="3 4">
    <name type="scientific">Eimeria necatrix</name>
    <dbReference type="NCBI Taxonomy" id="51315"/>
    <lineage>
        <taxon>Eukaryota</taxon>
        <taxon>Sar</taxon>
        <taxon>Alveolata</taxon>
        <taxon>Apicomplexa</taxon>
        <taxon>Conoidasida</taxon>
        <taxon>Coccidia</taxon>
        <taxon>Eucoccidiorida</taxon>
        <taxon>Eimeriorina</taxon>
        <taxon>Eimeriidae</taxon>
        <taxon>Eimeria</taxon>
    </lineage>
</organism>
<dbReference type="GeneID" id="25473851"/>
<keyword evidence="4" id="KW-1185">Reference proteome</keyword>
<dbReference type="InterPro" id="IPR027417">
    <property type="entry name" value="P-loop_NTPase"/>
</dbReference>
<dbReference type="PROSITE" id="PS50893">
    <property type="entry name" value="ABC_TRANSPORTER_2"/>
    <property type="match status" value="1"/>
</dbReference>
<dbReference type="InterPro" id="IPR003439">
    <property type="entry name" value="ABC_transporter-like_ATP-bd"/>
</dbReference>
<proteinExistence type="predicted"/>
<dbReference type="SUPFAM" id="SSF52540">
    <property type="entry name" value="P-loop containing nucleoside triphosphate hydrolases"/>
    <property type="match status" value="1"/>
</dbReference>
<dbReference type="Pfam" id="PF00005">
    <property type="entry name" value="ABC_tran"/>
    <property type="match status" value="1"/>
</dbReference>
<evidence type="ECO:0000259" key="2">
    <source>
        <dbReference type="PROSITE" id="PS50893"/>
    </source>
</evidence>
<dbReference type="Gene3D" id="3.40.50.300">
    <property type="entry name" value="P-loop containing nucleotide triphosphate hydrolases"/>
    <property type="match status" value="2"/>
</dbReference>
<dbReference type="EMBL" id="HG722734">
    <property type="protein sequence ID" value="CDJ63190.1"/>
    <property type="molecule type" value="Genomic_DNA"/>
</dbReference>
<dbReference type="VEuPathDB" id="ToxoDB:ENH_00036890"/>
<reference evidence="3" key="1">
    <citation type="submission" date="2013-10" db="EMBL/GenBank/DDBJ databases">
        <title>Genomic analysis of the causative agents of coccidiosis in chickens.</title>
        <authorList>
            <person name="Reid A.J."/>
            <person name="Blake D."/>
            <person name="Billington K."/>
            <person name="Browne H."/>
            <person name="Dunn M."/>
            <person name="Hung S."/>
            <person name="Kawahara F."/>
            <person name="Miranda-Saavedra D."/>
            <person name="Mourier T."/>
            <person name="Nagra H."/>
            <person name="Otto T.D."/>
            <person name="Rawlings N."/>
            <person name="Sanchez A."/>
            <person name="Sanders M."/>
            <person name="Subramaniam C."/>
            <person name="Tay Y."/>
            <person name="Dear P."/>
            <person name="Doerig C."/>
            <person name="Gruber A."/>
            <person name="Parkinson J."/>
            <person name="Shirley M."/>
            <person name="Wan K.L."/>
            <person name="Berriman M."/>
            <person name="Tomley F."/>
            <person name="Pain A."/>
        </authorList>
    </citation>
    <scope>NUCLEOTIDE SEQUENCE [LARGE SCALE GENOMIC DNA]</scope>
    <source>
        <strain evidence="3">Houghton</strain>
    </source>
</reference>
<dbReference type="OrthoDB" id="6500128at2759"/>
<dbReference type="GO" id="GO:0015421">
    <property type="term" value="F:ABC-type oligopeptide transporter activity"/>
    <property type="evidence" value="ECO:0007669"/>
    <property type="project" value="TreeGrafter"/>
</dbReference>
<feature type="region of interest" description="Disordered" evidence="1">
    <location>
        <begin position="38"/>
        <end position="72"/>
    </location>
</feature>